<accession>A0AAV0B4J3</accession>
<feature type="compositionally biased region" description="Low complexity" evidence="1">
    <location>
        <begin position="10"/>
        <end position="30"/>
    </location>
</feature>
<evidence type="ECO:0000256" key="1">
    <source>
        <dbReference type="SAM" id="MobiDB-lite"/>
    </source>
</evidence>
<dbReference type="InterPro" id="IPR019034">
    <property type="entry name" value="UPF0390"/>
</dbReference>
<dbReference type="AlphaFoldDB" id="A0AAV0B4J3"/>
<organism evidence="2 3">
    <name type="scientific">Phakopsora pachyrhizi</name>
    <name type="common">Asian soybean rust disease fungus</name>
    <dbReference type="NCBI Taxonomy" id="170000"/>
    <lineage>
        <taxon>Eukaryota</taxon>
        <taxon>Fungi</taxon>
        <taxon>Dikarya</taxon>
        <taxon>Basidiomycota</taxon>
        <taxon>Pucciniomycotina</taxon>
        <taxon>Pucciniomycetes</taxon>
        <taxon>Pucciniales</taxon>
        <taxon>Phakopsoraceae</taxon>
        <taxon>Phakopsora</taxon>
    </lineage>
</organism>
<dbReference type="Pfam" id="PF09495">
    <property type="entry name" value="DUF2462"/>
    <property type="match status" value="1"/>
</dbReference>
<name>A0AAV0B4J3_PHAPC</name>
<sequence length="176" mass="19782">MAQGFKAKKVSGSSKNNGNGSSSRSKSTTTLRKGARVIPPTKPTTILQKLRKDKVSKSVNHEIEKIVVSKSVGKLSIMKNLCTKDDLTSTTKDSKVIIKAKKKPMKNSHTLYTLEHLDFSLKEKAHTHWLTYKLITSSVFYQPVPFFSVFGSLSQSLVQNQNQNELHQKCLDYFVH</sequence>
<keyword evidence="3" id="KW-1185">Reference proteome</keyword>
<reference evidence="2" key="1">
    <citation type="submission" date="2022-06" db="EMBL/GenBank/DDBJ databases">
        <authorList>
            <consortium name="SYNGENTA / RWTH Aachen University"/>
        </authorList>
    </citation>
    <scope>NUCLEOTIDE SEQUENCE</scope>
</reference>
<evidence type="ECO:0000313" key="3">
    <source>
        <dbReference type="Proteomes" id="UP001153365"/>
    </source>
</evidence>
<comment type="caution">
    <text evidence="2">The sequence shown here is derived from an EMBL/GenBank/DDBJ whole genome shotgun (WGS) entry which is preliminary data.</text>
</comment>
<gene>
    <name evidence="2" type="ORF">PPACK8108_LOCUS12177</name>
</gene>
<evidence type="ECO:0000313" key="2">
    <source>
        <dbReference type="EMBL" id="CAH7677055.1"/>
    </source>
</evidence>
<proteinExistence type="predicted"/>
<dbReference type="Proteomes" id="UP001153365">
    <property type="component" value="Unassembled WGS sequence"/>
</dbReference>
<feature type="region of interest" description="Disordered" evidence="1">
    <location>
        <begin position="1"/>
        <end position="42"/>
    </location>
</feature>
<dbReference type="EMBL" id="CALTRL010002892">
    <property type="protein sequence ID" value="CAH7677055.1"/>
    <property type="molecule type" value="Genomic_DNA"/>
</dbReference>
<protein>
    <submittedName>
        <fullName evidence="2">Uncharacterized protein</fullName>
    </submittedName>
</protein>